<proteinExistence type="predicted"/>
<evidence type="ECO:0000259" key="2">
    <source>
        <dbReference type="Pfam" id="PF01841"/>
    </source>
</evidence>
<dbReference type="InterPro" id="IPR038765">
    <property type="entry name" value="Papain-like_cys_pep_sf"/>
</dbReference>
<dbReference type="Gene3D" id="3.10.620.30">
    <property type="match status" value="1"/>
</dbReference>
<reference evidence="3" key="2">
    <citation type="submission" date="2023-06" db="EMBL/GenBank/DDBJ databases">
        <authorList>
            <consortium name="Lawrence Berkeley National Laboratory"/>
            <person name="Haridas S."/>
            <person name="Hensen N."/>
            <person name="Bonometti L."/>
            <person name="Westerberg I."/>
            <person name="Brannstrom I.O."/>
            <person name="Guillou S."/>
            <person name="Cros-Aarteil S."/>
            <person name="Calhoun S."/>
            <person name="Kuo A."/>
            <person name="Mondo S."/>
            <person name="Pangilinan J."/>
            <person name="Riley R."/>
            <person name="LaButti K."/>
            <person name="Andreopoulos B."/>
            <person name="Lipzen A."/>
            <person name="Chen C."/>
            <person name="Yanf M."/>
            <person name="Daum C."/>
            <person name="Ng V."/>
            <person name="Clum A."/>
            <person name="Steindorff A."/>
            <person name="Ohm R."/>
            <person name="Martin F."/>
            <person name="Silar P."/>
            <person name="Natvig D."/>
            <person name="Lalanne C."/>
            <person name="Gautier V."/>
            <person name="Ament-velasquez S.L."/>
            <person name="Kruys A."/>
            <person name="Hutchinson M.I."/>
            <person name="Powell A.J."/>
            <person name="Barry K."/>
            <person name="Miller A.N."/>
            <person name="Grigoriev I.V."/>
            <person name="Debuchy R."/>
            <person name="Gladieux P."/>
            <person name="Thoren M.H."/>
            <person name="Johannesson H."/>
        </authorList>
    </citation>
    <scope>NUCLEOTIDE SEQUENCE</scope>
    <source>
        <strain evidence="3">CBS 232.78</strain>
    </source>
</reference>
<feature type="domain" description="Transglutaminase-like" evidence="2">
    <location>
        <begin position="220"/>
        <end position="330"/>
    </location>
</feature>
<dbReference type="Proteomes" id="UP001285441">
    <property type="component" value="Unassembled WGS sequence"/>
</dbReference>
<feature type="compositionally biased region" description="Low complexity" evidence="1">
    <location>
        <begin position="580"/>
        <end position="601"/>
    </location>
</feature>
<organism evidence="3 4">
    <name type="scientific">Podospora didyma</name>
    <dbReference type="NCBI Taxonomy" id="330526"/>
    <lineage>
        <taxon>Eukaryota</taxon>
        <taxon>Fungi</taxon>
        <taxon>Dikarya</taxon>
        <taxon>Ascomycota</taxon>
        <taxon>Pezizomycotina</taxon>
        <taxon>Sordariomycetes</taxon>
        <taxon>Sordariomycetidae</taxon>
        <taxon>Sordariales</taxon>
        <taxon>Podosporaceae</taxon>
        <taxon>Podospora</taxon>
    </lineage>
</organism>
<dbReference type="GO" id="GO:0005737">
    <property type="term" value="C:cytoplasm"/>
    <property type="evidence" value="ECO:0007669"/>
    <property type="project" value="TreeGrafter"/>
</dbReference>
<dbReference type="SUPFAM" id="SSF54001">
    <property type="entry name" value="Cysteine proteinases"/>
    <property type="match status" value="1"/>
</dbReference>
<dbReference type="PANTHER" id="PTHR46333">
    <property type="entry name" value="CYTOKINESIS PROTEIN 3"/>
    <property type="match status" value="1"/>
</dbReference>
<dbReference type="EMBL" id="JAULSW010000004">
    <property type="protein sequence ID" value="KAK3385224.1"/>
    <property type="molecule type" value="Genomic_DNA"/>
</dbReference>
<dbReference type="PANTHER" id="PTHR46333:SF2">
    <property type="entry name" value="CYTOKINESIS PROTEIN 3"/>
    <property type="match status" value="1"/>
</dbReference>
<evidence type="ECO:0000256" key="1">
    <source>
        <dbReference type="SAM" id="MobiDB-lite"/>
    </source>
</evidence>
<name>A0AAE0TZM6_9PEZI</name>
<dbReference type="AlphaFoldDB" id="A0AAE0TZM6"/>
<keyword evidence="4" id="KW-1185">Reference proteome</keyword>
<evidence type="ECO:0000313" key="4">
    <source>
        <dbReference type="Proteomes" id="UP001285441"/>
    </source>
</evidence>
<accession>A0AAE0TZM6</accession>
<reference evidence="3" key="1">
    <citation type="journal article" date="2023" name="Mol. Phylogenet. Evol.">
        <title>Genome-scale phylogeny and comparative genomics of the fungal order Sordariales.</title>
        <authorList>
            <person name="Hensen N."/>
            <person name="Bonometti L."/>
            <person name="Westerberg I."/>
            <person name="Brannstrom I.O."/>
            <person name="Guillou S."/>
            <person name="Cros-Aarteil S."/>
            <person name="Calhoun S."/>
            <person name="Haridas S."/>
            <person name="Kuo A."/>
            <person name="Mondo S."/>
            <person name="Pangilinan J."/>
            <person name="Riley R."/>
            <person name="LaButti K."/>
            <person name="Andreopoulos B."/>
            <person name="Lipzen A."/>
            <person name="Chen C."/>
            <person name="Yan M."/>
            <person name="Daum C."/>
            <person name="Ng V."/>
            <person name="Clum A."/>
            <person name="Steindorff A."/>
            <person name="Ohm R.A."/>
            <person name="Martin F."/>
            <person name="Silar P."/>
            <person name="Natvig D.O."/>
            <person name="Lalanne C."/>
            <person name="Gautier V."/>
            <person name="Ament-Velasquez S.L."/>
            <person name="Kruys A."/>
            <person name="Hutchinson M.I."/>
            <person name="Powell A.J."/>
            <person name="Barry K."/>
            <person name="Miller A.N."/>
            <person name="Grigoriev I.V."/>
            <person name="Debuchy R."/>
            <person name="Gladieux P."/>
            <person name="Hiltunen Thoren M."/>
            <person name="Johannesson H."/>
        </authorList>
    </citation>
    <scope>NUCLEOTIDE SEQUENCE</scope>
    <source>
        <strain evidence="3">CBS 232.78</strain>
    </source>
</reference>
<sequence length="601" mass="66781">MAASCNVCRDYTAIDTAATTFSLDKLWTNPEFKPLLDDIKAAYNKLKADNDVRLRMDQTPEDKALQAATLKWNAVVMDWEAKTSKANLEKLGVDLDLIMRLQQQKHVREETRNLLSRDKKCMENARIDDDATTLARYTADYDTSLEWLANVEAEITSLVSKIDTSLTLKNGAAKGTPKLVDEWVKLKQADATFLAEEDRLSRDPNLLLHQQNAENIRILARRLYAKCGRPLDYPERARFFFTWVASSITFSPAADSPNDFAIRSPATTIATGKEVCRHYAGLFAAMFNAIPDKPAGIPPQETYTARTIEGYYKKDTHKAALNPMVMHAWNVYPTGIRDKNAKMTYKLIDVCWGSRVHADGTTLYANPLWFTLSNKSMLIRHYPLTFPDKTIDPDLKDAFLSAADRQAITPSWAGTLDDKQFWANDFPDIYMGVNATRFVEQASLVPSNWVVNRPSAGGNTRFEFQLSCPHQIVRAGDAFPAAFYLLIGDKQAGGRPVYRKAGAVFSQDAARPGTFVANVDLDKEGVRYDGTWFATLAVEREVIGNGNAVLKRPAAGAALDGTVLWDPIAEWRVGSPAAPTTTTTTTTTTSSSSSNNNNSTR</sequence>
<comment type="caution">
    <text evidence="3">The sequence shown here is derived from an EMBL/GenBank/DDBJ whole genome shotgun (WGS) entry which is preliminary data.</text>
</comment>
<dbReference type="Pfam" id="PF01841">
    <property type="entry name" value="Transglut_core"/>
    <property type="match status" value="1"/>
</dbReference>
<gene>
    <name evidence="3" type="ORF">B0H63DRAFT_510103</name>
</gene>
<evidence type="ECO:0000313" key="3">
    <source>
        <dbReference type="EMBL" id="KAK3385224.1"/>
    </source>
</evidence>
<dbReference type="InterPro" id="IPR052557">
    <property type="entry name" value="CAP/Cytokinesis_protein"/>
</dbReference>
<protein>
    <recommendedName>
        <fullName evidence="2">Transglutaminase-like domain-containing protein</fullName>
    </recommendedName>
</protein>
<feature type="region of interest" description="Disordered" evidence="1">
    <location>
        <begin position="574"/>
        <end position="601"/>
    </location>
</feature>
<dbReference type="InterPro" id="IPR002931">
    <property type="entry name" value="Transglutaminase-like"/>
</dbReference>